<dbReference type="Gene3D" id="2.60.40.1740">
    <property type="entry name" value="hypothetical protein (bacova_03559)"/>
    <property type="match status" value="1"/>
</dbReference>
<dbReference type="PROSITE" id="PS51762">
    <property type="entry name" value="GH16_2"/>
    <property type="match status" value="1"/>
</dbReference>
<sequence>MIMKYFKIISMVVLTVFALSTIGCSEEEKYNTDYQWLALSQATEQWNGSACNKLITLQENQVTDTIIKLTVSLYQNQTASQDCTADVVVAKDSLSKAIALSEKGGIYDVYRNALLMSDEYFEISSTKVTLKAGETQSAPFEVTIHREKLLKDPVRTENENAIFVLPIQIVNSSSYKVNEVVNTLMLMFQLPQIDPTQPDVTDPKQEIDGMKLVWHDEFNGSGAPDPDKWVLEEGFQRNQELQWYRKEGNAEMDGKGNMVFIAKKERVQNPNYEKGSGDWKKNREYAEYTSASMNTNGKFDFKYGRLLCRAKIPTELGAWPAIWTCGTWWEWPLNGEIDILEYYLVNGKPSIHANFCWGSDTRWVGTWQSYNRPLEEFVAKDADWANKYHIWRMDWDENYLRLYLDDELLNEIDLRTTVNGSGGGAPEGGYQNPFSNDYEDFGAYIWLNLAVGANGGDPSETEFPMKYYVDYVRVYQLDK</sequence>
<dbReference type="AlphaFoldDB" id="A0A3E4W5N5"/>
<dbReference type="CDD" id="cd08023">
    <property type="entry name" value="GH16_laminarinase_like"/>
    <property type="match status" value="1"/>
</dbReference>
<dbReference type="Proteomes" id="UP000260780">
    <property type="component" value="Unassembled WGS sequence"/>
</dbReference>
<evidence type="ECO:0000256" key="2">
    <source>
        <dbReference type="SAM" id="SignalP"/>
    </source>
</evidence>
<dbReference type="InterPro" id="IPR013320">
    <property type="entry name" value="ConA-like_dom_sf"/>
</dbReference>
<gene>
    <name evidence="4" type="ORF">DXC17_11765</name>
</gene>
<keyword evidence="2" id="KW-0732">Signal</keyword>
<dbReference type="PROSITE" id="PS51257">
    <property type="entry name" value="PROKAR_LIPOPROTEIN"/>
    <property type="match status" value="1"/>
</dbReference>
<accession>A0A3E4W5N5</accession>
<dbReference type="Pfam" id="PF00722">
    <property type="entry name" value="Glyco_hydro_16"/>
    <property type="match status" value="1"/>
</dbReference>
<protein>
    <submittedName>
        <fullName evidence="4">DUF1735 domain-containing protein</fullName>
    </submittedName>
</protein>
<dbReference type="GO" id="GO:0005975">
    <property type="term" value="P:carbohydrate metabolic process"/>
    <property type="evidence" value="ECO:0007669"/>
    <property type="project" value="InterPro"/>
</dbReference>
<name>A0A3E4W5N5_9BACT</name>
<dbReference type="GO" id="GO:0004553">
    <property type="term" value="F:hydrolase activity, hydrolyzing O-glycosyl compounds"/>
    <property type="evidence" value="ECO:0007669"/>
    <property type="project" value="InterPro"/>
</dbReference>
<feature type="domain" description="GH16" evidence="3">
    <location>
        <begin position="195"/>
        <end position="479"/>
    </location>
</feature>
<comment type="caution">
    <text evidence="4">The sequence shown here is derived from an EMBL/GenBank/DDBJ whole genome shotgun (WGS) entry which is preliminary data.</text>
</comment>
<feature type="signal peptide" evidence="2">
    <location>
        <begin position="1"/>
        <end position="25"/>
    </location>
</feature>
<evidence type="ECO:0000259" key="3">
    <source>
        <dbReference type="PROSITE" id="PS51762"/>
    </source>
</evidence>
<dbReference type="RefSeq" id="WP_117748178.1">
    <property type="nucleotide sequence ID" value="NZ_JAQETH010000022.1"/>
</dbReference>
<evidence type="ECO:0000256" key="1">
    <source>
        <dbReference type="ARBA" id="ARBA00006865"/>
    </source>
</evidence>
<evidence type="ECO:0000313" key="5">
    <source>
        <dbReference type="Proteomes" id="UP000260780"/>
    </source>
</evidence>
<dbReference type="SUPFAM" id="SSF49899">
    <property type="entry name" value="Concanavalin A-like lectins/glucanases"/>
    <property type="match status" value="1"/>
</dbReference>
<dbReference type="InterPro" id="IPR000757">
    <property type="entry name" value="Beta-glucanase-like"/>
</dbReference>
<dbReference type="PANTHER" id="PTHR10963:SF55">
    <property type="entry name" value="GLYCOSIDE HYDROLASE FAMILY 16 PROTEIN"/>
    <property type="match status" value="1"/>
</dbReference>
<dbReference type="InterPro" id="IPR050546">
    <property type="entry name" value="Glycosyl_Hydrlase_16"/>
</dbReference>
<dbReference type="Pfam" id="PF08522">
    <property type="entry name" value="BT_3987-like_N"/>
    <property type="match status" value="1"/>
</dbReference>
<dbReference type="PANTHER" id="PTHR10963">
    <property type="entry name" value="GLYCOSYL HYDROLASE-RELATED"/>
    <property type="match status" value="1"/>
</dbReference>
<dbReference type="InterPro" id="IPR013728">
    <property type="entry name" value="BT_3987-like_N"/>
</dbReference>
<dbReference type="Gene3D" id="2.60.120.200">
    <property type="match status" value="1"/>
</dbReference>
<organism evidence="4 5">
    <name type="scientific">Phocaeicola plebeius</name>
    <dbReference type="NCBI Taxonomy" id="310297"/>
    <lineage>
        <taxon>Bacteria</taxon>
        <taxon>Pseudomonadati</taxon>
        <taxon>Bacteroidota</taxon>
        <taxon>Bacteroidia</taxon>
        <taxon>Bacteroidales</taxon>
        <taxon>Bacteroidaceae</taxon>
        <taxon>Phocaeicola</taxon>
    </lineage>
</organism>
<proteinExistence type="inferred from homology"/>
<reference evidence="4 5" key="1">
    <citation type="submission" date="2018-08" db="EMBL/GenBank/DDBJ databases">
        <title>A genome reference for cultivated species of the human gut microbiota.</title>
        <authorList>
            <person name="Zou Y."/>
            <person name="Xue W."/>
            <person name="Luo G."/>
        </authorList>
    </citation>
    <scope>NUCLEOTIDE SEQUENCE [LARGE SCALE GENOMIC DNA]</scope>
    <source>
        <strain evidence="4 5">OM08-14</strain>
    </source>
</reference>
<dbReference type="EMBL" id="QSTF01000034">
    <property type="protein sequence ID" value="RGM37541.1"/>
    <property type="molecule type" value="Genomic_DNA"/>
</dbReference>
<evidence type="ECO:0000313" key="4">
    <source>
        <dbReference type="EMBL" id="RGM37541.1"/>
    </source>
</evidence>
<comment type="similarity">
    <text evidence="1">Belongs to the glycosyl hydrolase 16 family.</text>
</comment>
<feature type="chain" id="PRO_5017804998" evidence="2">
    <location>
        <begin position="26"/>
        <end position="479"/>
    </location>
</feature>